<organism evidence="3 4">
    <name type="scientific">Arboricoccus pini</name>
    <dbReference type="NCBI Taxonomy" id="1963835"/>
    <lineage>
        <taxon>Bacteria</taxon>
        <taxon>Pseudomonadati</taxon>
        <taxon>Pseudomonadota</taxon>
        <taxon>Alphaproteobacteria</taxon>
        <taxon>Geminicoccales</taxon>
        <taxon>Geminicoccaceae</taxon>
        <taxon>Arboricoccus</taxon>
    </lineage>
</organism>
<dbReference type="OrthoDB" id="7276624at2"/>
<name>A0A212RYI2_9PROT</name>
<evidence type="ECO:0000256" key="1">
    <source>
        <dbReference type="ARBA" id="ARBA00009981"/>
    </source>
</evidence>
<reference evidence="3 4" key="1">
    <citation type="submission" date="2017-06" db="EMBL/GenBank/DDBJ databases">
        <authorList>
            <person name="Kim H.J."/>
            <person name="Triplett B.A."/>
        </authorList>
    </citation>
    <scope>NUCLEOTIDE SEQUENCE [LARGE SCALE GENOMIC DNA]</scope>
    <source>
        <strain evidence="3 4">B29T1</strain>
    </source>
</reference>
<dbReference type="NCBIfam" id="TIGR01552">
    <property type="entry name" value="phd_fam"/>
    <property type="match status" value="1"/>
</dbReference>
<dbReference type="AlphaFoldDB" id="A0A212RYI2"/>
<evidence type="ECO:0000313" key="4">
    <source>
        <dbReference type="Proteomes" id="UP000197065"/>
    </source>
</evidence>
<dbReference type="InterPro" id="IPR006442">
    <property type="entry name" value="Antitoxin_Phd/YefM"/>
</dbReference>
<evidence type="ECO:0000313" key="3">
    <source>
        <dbReference type="EMBL" id="SNB77705.1"/>
    </source>
</evidence>
<keyword evidence="4" id="KW-1185">Reference proteome</keyword>
<dbReference type="SUPFAM" id="SSF143120">
    <property type="entry name" value="YefM-like"/>
    <property type="match status" value="1"/>
</dbReference>
<dbReference type="RefSeq" id="WP_088562825.1">
    <property type="nucleotide sequence ID" value="NZ_FYEH01000017.1"/>
</dbReference>
<sequence length="79" mass="8961">MERLVTAVDANRHFSEILRAVREGGSYVVTAHGKPVARILPIEEGPGGRDEARRRLLRRLREETPVDVGPIGRDELYER</sequence>
<proteinExistence type="inferred from homology"/>
<dbReference type="Proteomes" id="UP000197065">
    <property type="component" value="Unassembled WGS sequence"/>
</dbReference>
<dbReference type="Gene3D" id="3.40.1620.10">
    <property type="entry name" value="YefM-like domain"/>
    <property type="match status" value="1"/>
</dbReference>
<comment type="similarity">
    <text evidence="1 2">Belongs to the phD/YefM antitoxin family.</text>
</comment>
<evidence type="ECO:0000256" key="2">
    <source>
        <dbReference type="RuleBase" id="RU362080"/>
    </source>
</evidence>
<gene>
    <name evidence="3" type="ORF">SAMN07250955_11721</name>
</gene>
<accession>A0A212RYI2</accession>
<dbReference type="InterPro" id="IPR036165">
    <property type="entry name" value="YefM-like_sf"/>
</dbReference>
<comment type="function">
    <text evidence="2">Antitoxin component of a type II toxin-antitoxin (TA) system.</text>
</comment>
<dbReference type="Pfam" id="PF02604">
    <property type="entry name" value="PhdYeFM_antitox"/>
    <property type="match status" value="1"/>
</dbReference>
<protein>
    <recommendedName>
        <fullName evidence="2">Antitoxin</fullName>
    </recommendedName>
</protein>
<dbReference type="EMBL" id="FYEH01000017">
    <property type="protein sequence ID" value="SNB77705.1"/>
    <property type="molecule type" value="Genomic_DNA"/>
</dbReference>